<protein>
    <submittedName>
        <fullName evidence="12">Phosphoglucomutase/phosphomannomutase alpha/beta/subunit</fullName>
    </submittedName>
</protein>
<evidence type="ECO:0000259" key="11">
    <source>
        <dbReference type="Pfam" id="PF02880"/>
    </source>
</evidence>
<dbReference type="RefSeq" id="WP_004687427.1">
    <property type="nucleotide sequence ID" value="NZ_EQ999534.1"/>
</dbReference>
<name>A0A0E1WWU6_9HYPH</name>
<evidence type="ECO:0000259" key="8">
    <source>
        <dbReference type="Pfam" id="PF00408"/>
    </source>
</evidence>
<feature type="domain" description="Alpha-D-phosphohexomutase alpha/beta/alpha" evidence="11">
    <location>
        <begin position="273"/>
        <end position="371"/>
    </location>
</feature>
<comment type="similarity">
    <text evidence="2 7">Belongs to the phosphohexose mutase family.</text>
</comment>
<evidence type="ECO:0000256" key="7">
    <source>
        <dbReference type="RuleBase" id="RU004326"/>
    </source>
</evidence>
<evidence type="ECO:0000256" key="3">
    <source>
        <dbReference type="ARBA" id="ARBA00022553"/>
    </source>
</evidence>
<dbReference type="InterPro" id="IPR016055">
    <property type="entry name" value="A-D-PHexomutase_a/b/a-I/II/III"/>
</dbReference>
<gene>
    <name evidence="12" type="ORF">BALG_02606</name>
</gene>
<keyword evidence="5 7" id="KW-0460">Magnesium</keyword>
<dbReference type="Pfam" id="PF02879">
    <property type="entry name" value="PGM_PMM_II"/>
    <property type="match status" value="1"/>
</dbReference>
<dbReference type="SUPFAM" id="SSF53738">
    <property type="entry name" value="Phosphoglucomutase, first 3 domains"/>
    <property type="match status" value="3"/>
</dbReference>
<evidence type="ECO:0000256" key="4">
    <source>
        <dbReference type="ARBA" id="ARBA00022723"/>
    </source>
</evidence>
<evidence type="ECO:0000256" key="6">
    <source>
        <dbReference type="ARBA" id="ARBA00023235"/>
    </source>
</evidence>
<dbReference type="InterPro" id="IPR036900">
    <property type="entry name" value="A-D-PHexomutase_C_sf"/>
</dbReference>
<keyword evidence="6" id="KW-0413">Isomerase</keyword>
<dbReference type="GO" id="GO:0000287">
    <property type="term" value="F:magnesium ion binding"/>
    <property type="evidence" value="ECO:0007669"/>
    <property type="project" value="InterPro"/>
</dbReference>
<dbReference type="Gene3D" id="3.30.310.50">
    <property type="entry name" value="Alpha-D-phosphohexomutase, C-terminal domain"/>
    <property type="match status" value="1"/>
</dbReference>
<evidence type="ECO:0000256" key="5">
    <source>
        <dbReference type="ARBA" id="ARBA00022842"/>
    </source>
</evidence>
<dbReference type="CDD" id="cd03088">
    <property type="entry name" value="ManB"/>
    <property type="match status" value="1"/>
</dbReference>
<organism evidence="12">
    <name type="scientific">Brucella pinnipedialis M292/94/1</name>
    <dbReference type="NCBI Taxonomy" id="520462"/>
    <lineage>
        <taxon>Bacteria</taxon>
        <taxon>Pseudomonadati</taxon>
        <taxon>Pseudomonadota</taxon>
        <taxon>Alphaproteobacteria</taxon>
        <taxon>Hyphomicrobiales</taxon>
        <taxon>Brucellaceae</taxon>
        <taxon>Brucella/Ochrobactrum group</taxon>
        <taxon>Brucella</taxon>
    </lineage>
</organism>
<feature type="domain" description="Alpha-D-phosphohexomutase C-terminal" evidence="8">
    <location>
        <begin position="409"/>
        <end position="461"/>
    </location>
</feature>
<feature type="domain" description="Alpha-D-phosphohexomutase alpha/beta/alpha" evidence="9">
    <location>
        <begin position="6"/>
        <end position="136"/>
    </location>
</feature>
<feature type="domain" description="Alpha-D-phosphohexomutase alpha/beta/alpha" evidence="10">
    <location>
        <begin position="158"/>
        <end position="255"/>
    </location>
</feature>
<dbReference type="PANTHER" id="PTHR42946">
    <property type="entry name" value="PHOSPHOHEXOSE MUTASE"/>
    <property type="match status" value="1"/>
</dbReference>
<dbReference type="PROSITE" id="PS00710">
    <property type="entry name" value="PGM_PMM"/>
    <property type="match status" value="1"/>
</dbReference>
<reference evidence="12" key="1">
    <citation type="submission" date="2009-01" db="EMBL/GenBank/DDBJ databases">
        <title>The Genome Sequence of Brucella pinnipedialis M292/94/1.</title>
        <authorList>
            <consortium name="The Broad Institute Genome Sequencing Platform"/>
            <person name="Ward D."/>
            <person name="Young S.K."/>
            <person name="Kodira C.D."/>
            <person name="Zeng Q."/>
            <person name="Koehrsen M."/>
            <person name="Alvarado L."/>
            <person name="Berlin A."/>
            <person name="Borenstein D."/>
            <person name="Chen Z."/>
            <person name="Engels R."/>
            <person name="Freedman E."/>
            <person name="Gellesch M."/>
            <person name="Goldberg J."/>
            <person name="Griggs A."/>
            <person name="Gujja S."/>
            <person name="Heiman D."/>
            <person name="Hepburn T."/>
            <person name="Howarth C."/>
            <person name="Jen D."/>
            <person name="Larson L."/>
            <person name="Lewis B."/>
            <person name="Mehta T."/>
            <person name="Park D."/>
            <person name="Pearson M."/>
            <person name="Roberts A."/>
            <person name="Saif S."/>
            <person name="Shea T."/>
            <person name="Shenoy N."/>
            <person name="Sisk P."/>
            <person name="Stolte C."/>
            <person name="Sykes S."/>
            <person name="Walk T."/>
            <person name="White J."/>
            <person name="Yandava C."/>
            <person name="Whatmore A.M."/>
            <person name="Perrett L.L."/>
            <person name="O'Callaghan D."/>
            <person name="Nusbaum C."/>
            <person name="Galagan J."/>
            <person name="Birren B."/>
        </authorList>
    </citation>
    <scope>NUCLEOTIDE SEQUENCE [LARGE SCALE GENOMIC DNA]</scope>
    <source>
        <strain evidence="12">M292/94/1</strain>
    </source>
</reference>
<dbReference type="GO" id="GO:0004615">
    <property type="term" value="F:phosphomannomutase activity"/>
    <property type="evidence" value="ECO:0007669"/>
    <property type="project" value="TreeGrafter"/>
</dbReference>
<dbReference type="PANTHER" id="PTHR42946:SF1">
    <property type="entry name" value="PHOSPHOGLUCOMUTASE (ALPHA-D-GLUCOSE-1,6-BISPHOSPHATE-DEPENDENT)"/>
    <property type="match status" value="1"/>
</dbReference>
<dbReference type="InterPro" id="IPR005845">
    <property type="entry name" value="A-D-PHexomutase_a/b/a-II"/>
</dbReference>
<dbReference type="HOGENOM" id="CLU_045514_1_0_5"/>
<dbReference type="InterPro" id="IPR016066">
    <property type="entry name" value="A-D-PHexomutase_CS"/>
</dbReference>
<dbReference type="Pfam" id="PF02880">
    <property type="entry name" value="PGM_PMM_III"/>
    <property type="match status" value="1"/>
</dbReference>
<evidence type="ECO:0000259" key="10">
    <source>
        <dbReference type="Pfam" id="PF02879"/>
    </source>
</evidence>
<dbReference type="InterPro" id="IPR005846">
    <property type="entry name" value="A-D-PHexomutase_a/b/a-III"/>
</dbReference>
<accession>A0A0E1WWU6</accession>
<evidence type="ECO:0000256" key="2">
    <source>
        <dbReference type="ARBA" id="ARBA00010231"/>
    </source>
</evidence>
<dbReference type="GO" id="GO:0005975">
    <property type="term" value="P:carbohydrate metabolic process"/>
    <property type="evidence" value="ECO:0007669"/>
    <property type="project" value="InterPro"/>
</dbReference>
<evidence type="ECO:0000256" key="1">
    <source>
        <dbReference type="ARBA" id="ARBA00001946"/>
    </source>
</evidence>
<dbReference type="InterPro" id="IPR050060">
    <property type="entry name" value="Phosphoglucosamine_mutase"/>
</dbReference>
<dbReference type="Proteomes" id="UP000004659">
    <property type="component" value="Unassembled WGS sequence"/>
</dbReference>
<dbReference type="SUPFAM" id="SSF55957">
    <property type="entry name" value="Phosphoglucomutase, C-terminal domain"/>
    <property type="match status" value="1"/>
</dbReference>
<dbReference type="InterPro" id="IPR005843">
    <property type="entry name" value="A-D-PHexomutase_C"/>
</dbReference>
<evidence type="ECO:0000259" key="9">
    <source>
        <dbReference type="Pfam" id="PF02878"/>
    </source>
</evidence>
<dbReference type="Pfam" id="PF00408">
    <property type="entry name" value="PGM_PMM_IV"/>
    <property type="match status" value="1"/>
</dbReference>
<dbReference type="InterPro" id="IPR005844">
    <property type="entry name" value="A-D-PHexomutase_a/b/a-I"/>
</dbReference>
<sequence>MSSNSLKFGTSGLRGLAVELNGLPAYAYTMAFVQMLAAKGQLQKGDKVFVGRDLRPSSPDIAALAMGAIEDAGFTPVNCGVLPTPALSYYAMGAKAPSIMVTGSHIPDDRNGLKFYRRDGEIDKDDEAAISAAYRKLPAILAARKHVGSTETDAALQAYADRYAGFLGKGSLNGLRVGVYQHSSVARDLLMYLLTTLGVEPVALGRSDIFVPVDTEALRPEDIALLAQWGKSDRLDAIVSTDGDADRPLIADEHGQFVRGDLAGAITATWVGADTLVTPVTSNTALESRFPKVLRTRVGSPYVIASMAQASTGNSGPVIGFEANGGVLLGSTVERNGRSLTALPTRDALLPILACLATVHEKKTPLSTIARSYGFRVALSDRLQNIPQEASTAFLALLEDADKRASLFPAGDAIVRVETIDGVKLFFQSGNAVHYRASGNAPELRCYVESSDDTQAAKLQALGLEIARKALKDATRP</sequence>
<proteinExistence type="inferred from homology"/>
<evidence type="ECO:0000313" key="12">
    <source>
        <dbReference type="EMBL" id="EEZ29253.1"/>
    </source>
</evidence>
<keyword evidence="4 7" id="KW-0479">Metal-binding</keyword>
<keyword evidence="3" id="KW-0597">Phosphoprotein</keyword>
<dbReference type="Gene3D" id="3.40.120.10">
    <property type="entry name" value="Alpha-D-Glucose-1,6-Bisphosphate, subunit A, domain 3"/>
    <property type="match status" value="3"/>
</dbReference>
<comment type="cofactor">
    <cofactor evidence="1">
        <name>Mg(2+)</name>
        <dbReference type="ChEBI" id="CHEBI:18420"/>
    </cofactor>
</comment>
<dbReference type="Pfam" id="PF02878">
    <property type="entry name" value="PGM_PMM_I"/>
    <property type="match status" value="1"/>
</dbReference>
<dbReference type="AlphaFoldDB" id="A0A0E1WWU6"/>
<dbReference type="EMBL" id="EQ999534">
    <property type="protein sequence ID" value="EEZ29253.1"/>
    <property type="molecule type" value="Genomic_DNA"/>
</dbReference>